<dbReference type="InterPro" id="IPR018772">
    <property type="entry name" value="Transcription_activator_HlyU"/>
</dbReference>
<keyword evidence="3" id="KW-1185">Reference proteome</keyword>
<comment type="caution">
    <text evidence="2">The sequence shown here is derived from an EMBL/GenBank/DDBJ whole genome shotgun (WGS) entry which is preliminary data.</text>
</comment>
<proteinExistence type="predicted"/>
<evidence type="ECO:0008006" key="4">
    <source>
        <dbReference type="Google" id="ProtNLM"/>
    </source>
</evidence>
<dbReference type="Proteomes" id="UP000238801">
    <property type="component" value="Unassembled WGS sequence"/>
</dbReference>
<feature type="region of interest" description="Disordered" evidence="1">
    <location>
        <begin position="1"/>
        <end position="36"/>
    </location>
</feature>
<dbReference type="AlphaFoldDB" id="A0A2T0X6Z2"/>
<accession>A0A2T0X6Z2</accession>
<dbReference type="EMBL" id="PVTT01000001">
    <property type="protein sequence ID" value="PRY94722.1"/>
    <property type="molecule type" value="Genomic_DNA"/>
</dbReference>
<evidence type="ECO:0000256" key="1">
    <source>
        <dbReference type="SAM" id="MobiDB-lite"/>
    </source>
</evidence>
<gene>
    <name evidence="2" type="ORF">BCF33_0318</name>
</gene>
<reference evidence="2 3" key="1">
    <citation type="submission" date="2018-03" db="EMBL/GenBank/DDBJ databases">
        <title>Genomic Encyclopedia of Archaeal and Bacterial Type Strains, Phase II (KMG-II): from individual species to whole genera.</title>
        <authorList>
            <person name="Goeker M."/>
        </authorList>
    </citation>
    <scope>NUCLEOTIDE SEQUENCE [LARGE SCALE GENOMIC DNA]</scope>
    <source>
        <strain evidence="2 3">DSM 29318</strain>
    </source>
</reference>
<dbReference type="RefSeq" id="WP_106159190.1">
    <property type="nucleotide sequence ID" value="NZ_PVTT01000001.1"/>
</dbReference>
<dbReference type="Pfam" id="PF10115">
    <property type="entry name" value="HlyU"/>
    <property type="match status" value="1"/>
</dbReference>
<dbReference type="OrthoDB" id="9800971at2"/>
<evidence type="ECO:0000313" key="3">
    <source>
        <dbReference type="Proteomes" id="UP000238801"/>
    </source>
</evidence>
<name>A0A2T0X6Z2_9RHOB</name>
<protein>
    <recommendedName>
        <fullName evidence="4">Transcriptional activator HlyU</fullName>
    </recommendedName>
</protein>
<sequence>MSFLKKLFGGGGGSASEVPPETHEGFTIRPEPAPEGDKWRIGAMIEKDGRTHHMIRADLLESREAAADASLRKARQMIDEQGEGLLGG</sequence>
<organism evidence="2 3">
    <name type="scientific">Hasllibacter halocynthiae</name>
    <dbReference type="NCBI Taxonomy" id="595589"/>
    <lineage>
        <taxon>Bacteria</taxon>
        <taxon>Pseudomonadati</taxon>
        <taxon>Pseudomonadota</taxon>
        <taxon>Alphaproteobacteria</taxon>
        <taxon>Rhodobacterales</taxon>
        <taxon>Roseobacteraceae</taxon>
        <taxon>Hasllibacter</taxon>
    </lineage>
</organism>
<evidence type="ECO:0000313" key="2">
    <source>
        <dbReference type="EMBL" id="PRY94722.1"/>
    </source>
</evidence>